<dbReference type="Proteomes" id="UP000054279">
    <property type="component" value="Unassembled WGS sequence"/>
</dbReference>
<feature type="region of interest" description="Disordered" evidence="1">
    <location>
        <begin position="573"/>
        <end position="609"/>
    </location>
</feature>
<keyword evidence="3" id="KW-1185">Reference proteome</keyword>
<dbReference type="AlphaFoldDB" id="A0A0C9VLY3"/>
<feature type="compositionally biased region" description="Low complexity" evidence="1">
    <location>
        <begin position="573"/>
        <end position="586"/>
    </location>
</feature>
<sequence>MPTQRSSSPDCDDYTPSPVDDHDEFGDNTQEDDDNNDGSQSTSGSYQGNNEEPFIPTKEPFPCPDYVAMSISGLLAIIHHLIFNYSDHNMLALCDVKTMLGLSAIKGANASYSYNIHQCYEKTTINALCEGRGIVGNSRNAKSNRQAMTCALYKQQCKEAGGEDKYIKQLRTWARENPVEINIGREMKDTNIGPSLHYAVDQGVSLVSSYIQQQELYTRYSASMHTLGSKADIAFVILSWSRNSVADPRVTMFAACSDTRASQTLSDYHINPQMTAAVLQIHERLANINIYAKILQETITTVKQHVGELPMGSIPEVKSMTTVEKIKVTVGKKRATTQEAAMTGDMMQSPLSNDSPALIEVNDGLLVLRKSYHVMGPIPNGWEYDTAINGLQLLYKNADMRQYFTSLFHDSIYMAQGRVPIDGLSKNDNRNDGLCIVNWPVGSPVPSQLKSPGILSPQSWKPFQYTCAMKQACSPDEEIHLCFICRANNIGCMPFITFAPDAHGNHPEFAVDFPEEQYPDPPVFNAKECPSGPQSGTEDIPIVLNENSISCSPPPTDTVIVNKGKAPTVKAVRGANARAAPRAMRAGSSVAPMRVGSSAARTPTPAADQELNNHTQLPTIPEHRVTMVKTTRLPSQTPVPPATEPMVLSTKRKADDDQPPYNKDDTTTPLAKKSQPTLDNGNQARNLGVPNVVIQPATPQHVPPLIATIAPAPAPIAAPSFIVPGHNHGASMQVSGAPQPPHTLKHSIATPHPIRPPSAQMTVQPELDQAMMEVVNDPIVQKCDVHERWTVSMDTYRWCARTTPNLSKHISRVPDNMPGGAEKIQQMTAVVMGRFLDHYKHNHLWYTFNDILAFAPNVQASTGGPDVVEAAILGLKLWFHCIIEMVSQAEEFPKLQPESFNSVNAFLSIFRDLLEEDIIVHANGILVGLLPIEEFIGEASQYSDTDIFAALKQIK</sequence>
<evidence type="ECO:0000256" key="1">
    <source>
        <dbReference type="SAM" id="MobiDB-lite"/>
    </source>
</evidence>
<name>A0A0C9VLY3_SPHS4</name>
<proteinExistence type="predicted"/>
<feature type="region of interest" description="Disordered" evidence="1">
    <location>
        <begin position="633"/>
        <end position="685"/>
    </location>
</feature>
<feature type="compositionally biased region" description="Polar residues" evidence="1">
    <location>
        <begin position="37"/>
        <end position="50"/>
    </location>
</feature>
<dbReference type="EMBL" id="KN837127">
    <property type="protein sequence ID" value="KIJ42797.1"/>
    <property type="molecule type" value="Genomic_DNA"/>
</dbReference>
<feature type="region of interest" description="Disordered" evidence="1">
    <location>
        <begin position="1"/>
        <end position="57"/>
    </location>
</feature>
<evidence type="ECO:0000313" key="2">
    <source>
        <dbReference type="EMBL" id="KIJ42797.1"/>
    </source>
</evidence>
<protein>
    <submittedName>
        <fullName evidence="2">Uncharacterized protein</fullName>
    </submittedName>
</protein>
<gene>
    <name evidence="2" type="ORF">M422DRAFT_253882</name>
</gene>
<feature type="compositionally biased region" description="Polar residues" evidence="1">
    <location>
        <begin position="674"/>
        <end position="685"/>
    </location>
</feature>
<feature type="compositionally biased region" description="Acidic residues" evidence="1">
    <location>
        <begin position="21"/>
        <end position="36"/>
    </location>
</feature>
<organism evidence="2 3">
    <name type="scientific">Sphaerobolus stellatus (strain SS14)</name>
    <dbReference type="NCBI Taxonomy" id="990650"/>
    <lineage>
        <taxon>Eukaryota</taxon>
        <taxon>Fungi</taxon>
        <taxon>Dikarya</taxon>
        <taxon>Basidiomycota</taxon>
        <taxon>Agaricomycotina</taxon>
        <taxon>Agaricomycetes</taxon>
        <taxon>Phallomycetidae</taxon>
        <taxon>Geastrales</taxon>
        <taxon>Sphaerobolaceae</taxon>
        <taxon>Sphaerobolus</taxon>
    </lineage>
</organism>
<feature type="compositionally biased region" description="Basic and acidic residues" evidence="1">
    <location>
        <begin position="652"/>
        <end position="666"/>
    </location>
</feature>
<accession>A0A0C9VLY3</accession>
<evidence type="ECO:0000313" key="3">
    <source>
        <dbReference type="Proteomes" id="UP000054279"/>
    </source>
</evidence>
<dbReference type="HOGENOM" id="CLU_283586_0_0_1"/>
<reference evidence="2 3" key="1">
    <citation type="submission" date="2014-06" db="EMBL/GenBank/DDBJ databases">
        <title>Evolutionary Origins and Diversification of the Mycorrhizal Mutualists.</title>
        <authorList>
            <consortium name="DOE Joint Genome Institute"/>
            <consortium name="Mycorrhizal Genomics Consortium"/>
            <person name="Kohler A."/>
            <person name="Kuo A."/>
            <person name="Nagy L.G."/>
            <person name="Floudas D."/>
            <person name="Copeland A."/>
            <person name="Barry K.W."/>
            <person name="Cichocki N."/>
            <person name="Veneault-Fourrey C."/>
            <person name="LaButti K."/>
            <person name="Lindquist E.A."/>
            <person name="Lipzen A."/>
            <person name="Lundell T."/>
            <person name="Morin E."/>
            <person name="Murat C."/>
            <person name="Riley R."/>
            <person name="Ohm R."/>
            <person name="Sun H."/>
            <person name="Tunlid A."/>
            <person name="Henrissat B."/>
            <person name="Grigoriev I.V."/>
            <person name="Hibbett D.S."/>
            <person name="Martin F."/>
        </authorList>
    </citation>
    <scope>NUCLEOTIDE SEQUENCE [LARGE SCALE GENOMIC DNA]</scope>
    <source>
        <strain evidence="2 3">SS14</strain>
    </source>
</reference>